<dbReference type="InterPro" id="IPR003599">
    <property type="entry name" value="Ig_sub"/>
</dbReference>
<keyword evidence="1" id="KW-0393">Immunoglobulin domain</keyword>
<evidence type="ECO:0000259" key="5">
    <source>
        <dbReference type="PROSITE" id="PS50835"/>
    </source>
</evidence>
<evidence type="ECO:0000256" key="3">
    <source>
        <dbReference type="SAM" id="MobiDB-lite"/>
    </source>
</evidence>
<keyword evidence="2" id="KW-0175">Coiled coil</keyword>
<dbReference type="PANTHER" id="PTHR10075:SF14">
    <property type="entry name" value="CELL ADHESION MOLECULE DSCAM2-RELATED"/>
    <property type="match status" value="1"/>
</dbReference>
<accession>A0A4E0RNA0</accession>
<proteinExistence type="predicted"/>
<gene>
    <name evidence="6" type="ORF">D915_000769</name>
</gene>
<feature type="compositionally biased region" description="Polar residues" evidence="3">
    <location>
        <begin position="1438"/>
        <end position="1460"/>
    </location>
</feature>
<dbReference type="PANTHER" id="PTHR10075">
    <property type="entry name" value="BASIGIN RELATED"/>
    <property type="match status" value="1"/>
</dbReference>
<dbReference type="CDD" id="cd00096">
    <property type="entry name" value="Ig"/>
    <property type="match status" value="1"/>
</dbReference>
<dbReference type="SMART" id="SM00408">
    <property type="entry name" value="IGc2"/>
    <property type="match status" value="3"/>
</dbReference>
<feature type="region of interest" description="Disordered" evidence="3">
    <location>
        <begin position="1530"/>
        <end position="1609"/>
    </location>
</feature>
<keyword evidence="4" id="KW-1133">Transmembrane helix</keyword>
<keyword evidence="4" id="KW-0812">Transmembrane</keyword>
<evidence type="ECO:0000256" key="4">
    <source>
        <dbReference type="SAM" id="Phobius"/>
    </source>
</evidence>
<dbReference type="InterPro" id="IPR003598">
    <property type="entry name" value="Ig_sub2"/>
</dbReference>
<keyword evidence="7" id="KW-1185">Reference proteome</keyword>
<feature type="compositionally biased region" description="Polar residues" evidence="3">
    <location>
        <begin position="1383"/>
        <end position="1398"/>
    </location>
</feature>
<evidence type="ECO:0000256" key="1">
    <source>
        <dbReference type="ARBA" id="ARBA00023319"/>
    </source>
</evidence>
<feature type="region of interest" description="Disordered" evidence="3">
    <location>
        <begin position="1239"/>
        <end position="1268"/>
    </location>
</feature>
<feature type="compositionally biased region" description="Polar residues" evidence="3">
    <location>
        <begin position="1309"/>
        <end position="1323"/>
    </location>
</feature>
<feature type="transmembrane region" description="Helical" evidence="4">
    <location>
        <begin position="859"/>
        <end position="884"/>
    </location>
</feature>
<feature type="domain" description="Ig-like" evidence="5">
    <location>
        <begin position="216"/>
        <end position="317"/>
    </location>
</feature>
<dbReference type="Pfam" id="PF13927">
    <property type="entry name" value="Ig_3"/>
    <property type="match status" value="2"/>
</dbReference>
<feature type="region of interest" description="Disordered" evidence="3">
    <location>
        <begin position="1282"/>
        <end position="1492"/>
    </location>
</feature>
<feature type="domain" description="Ig-like" evidence="5">
    <location>
        <begin position="449"/>
        <end position="522"/>
    </location>
</feature>
<dbReference type="InterPro" id="IPR013783">
    <property type="entry name" value="Ig-like_fold"/>
</dbReference>
<dbReference type="SUPFAM" id="SSF48726">
    <property type="entry name" value="Immunoglobulin"/>
    <property type="match status" value="3"/>
</dbReference>
<evidence type="ECO:0000256" key="2">
    <source>
        <dbReference type="SAM" id="Coils"/>
    </source>
</evidence>
<feature type="compositionally biased region" description="Basic and acidic residues" evidence="3">
    <location>
        <begin position="1418"/>
        <end position="1430"/>
    </location>
</feature>
<feature type="domain" description="Ig-like" evidence="5">
    <location>
        <begin position="339"/>
        <end position="431"/>
    </location>
</feature>
<evidence type="ECO:0000313" key="6">
    <source>
        <dbReference type="EMBL" id="THD28331.1"/>
    </source>
</evidence>
<dbReference type="SMART" id="SM00409">
    <property type="entry name" value="IG"/>
    <property type="match status" value="3"/>
</dbReference>
<feature type="compositionally biased region" description="Basic residues" evidence="3">
    <location>
        <begin position="1365"/>
        <end position="1376"/>
    </location>
</feature>
<sequence length="1631" mass="178068">MSIMDSRNLSLWKNWMLRLFILAGMACWCMPSVQIVPKFTSVPPSVSYFVPSATEPDPVDLICRAWPPNAKLYLLATQLPAPIQLAEHTPSSSAGADASVPRANSALLSIPPGLASQRYAVLTAAQLSAAQSGNRPVPESSLRPVIIHETLVDAIRERPAAAPSDEVAVRLTVTNLADVRQLELMRLHCLVATAFGRLLSSPFHVIPTSLGDFPQPAVSTGQGNMPSPLRYSVEFLSNNIAVVDCHLPLNSFPIPTVQFELNGTVLDTAGVHADRYRQVLRHDRRRVSLLIHKVQAHDQGVYRCVVTNGLTGEKKYSPEETHLKLVVPTSPVQTRIVVPLASSSSHDQSFSKSQEIIVNEGQNVTLFCIIQSAPPPTVATYPFDQNFTHDSRFQLDEKFGLLRITNVKPKDAGFYMCSDRHLTSTSQLRVNSRLRFEVKPHDVKIGRLGDGAQFKCASSDAQVTPYWLFNGQPKTNTGIGRENTLTITNVTANDLGVYQCVAHRKSTKVLEDEWLSASATLSLESDNLVRTPEELGAFTPKSPQPMVEVTPEVTTKDLTPKAEAVYDNLAVYLVWQPLRPELSGIEHTSKEVEYRLEYSVQTSPAEEQRNNPNATRPLTALVGLVGHEAVRWSDPTPLKQQTSTPYAYVTGDPLKPSKRYRFRTIAVDPSTGVSLVPPSDWSNVVSMEHISMVEPPQIKMVRPLSNGRIHLMWIFDGADESSHKLAGLLDVPATAQVSGPDRMGTSTGTFPGFESDSGSFVPDHFLVLARPLVKPKSDSSGSYEYGAYWATRINGSEAREGMLTGLNRTASYQVIVYGVRGDGDRRQITRFSKAAYVNLATADHAGPYSLLRSLINNRLMYIILGGIAAVMFFVVLVCILLCLCRQRRGRRESSQRKKQNGFVQSYKDTTQYMPVSTTDGNQSVTGMNNQSNGAGNMMIMSNLQCSAFSDHSASNHGGGTQVMNGTLQHHQQQAELKHQQQQQLQQQQQQQQQQFYLQHQQQQQADQYAAAMAMSKELMQQQQQHQSMLGSQMHLHQPSQQNPMVYHHPQHHQSHHSLLFPSSGPVHQIPPAPMYQSGTLPGGPRYMRQGFAGTHHQFGSQQPLNRATTPAQQGMGDGMMEYHMQTGVYAHQQPQLPPVPHPQSTDMPTHHLMLNGTQRSMGYYPGPMTPSGTSLKREPPTGGSLQDGSAYGTLLQRGQLTGSVIHDPSVGPMSPPVGYAAQYYHGSQQALHMGQNMYPSGMASPQPGHGPPVYSPPPPPPPLPQQQQAMFASQPGYPGYYGQTFSPQPEPMGHNPHGFGPTDGESIYSYFSQQEMGQSNAHQPLNPLPEENQTGNGAGFVDSGMQTGDGGNDAGPEGSPAGGGSHRHHRRRRRKQQQQQQRTTGELSNGSNRLNDQGDSAPGEGTQFGEVHSNTQLDEQRPSFDHEMTAPKRHHSISAGTYSDADPNSTQQSFNMSNDASRPGYMRFDSPQRGQMFTGQMPPPNQPPPPPPPAVALGLTMPGLVNGGGGVAVSSQEHPNMHQNSLNNYGADSLSRRPNGAPSVGATGTPVTGAYPTSGPGLLVGPPPRIRDYSEYGIPRGIGLPPTPSAPAGGGQPQPPQHNVLMGNPAMVQHGHSNMMMYEGRYREGQA</sequence>
<feature type="compositionally biased region" description="Pro residues" evidence="3">
    <location>
        <begin position="1481"/>
        <end position="1492"/>
    </location>
</feature>
<dbReference type="Gene3D" id="2.60.40.10">
    <property type="entry name" value="Immunoglobulins"/>
    <property type="match status" value="3"/>
</dbReference>
<comment type="caution">
    <text evidence="6">The sequence shown here is derived from an EMBL/GenBank/DDBJ whole genome shotgun (WGS) entry which is preliminary data.</text>
</comment>
<evidence type="ECO:0000313" key="7">
    <source>
        <dbReference type="Proteomes" id="UP000230066"/>
    </source>
</evidence>
<reference evidence="6" key="1">
    <citation type="submission" date="2019-03" db="EMBL/GenBank/DDBJ databases">
        <title>Improved annotation for the trematode Fasciola hepatica.</title>
        <authorList>
            <person name="Choi Y.-J."/>
            <person name="Martin J."/>
            <person name="Mitreva M."/>
        </authorList>
    </citation>
    <scope>NUCLEOTIDE SEQUENCE [LARGE SCALE GENOMIC DNA]</scope>
</reference>
<dbReference type="EMBL" id="JXXN02000179">
    <property type="protein sequence ID" value="THD28331.1"/>
    <property type="molecule type" value="Genomic_DNA"/>
</dbReference>
<dbReference type="InterPro" id="IPR007110">
    <property type="entry name" value="Ig-like_dom"/>
</dbReference>
<protein>
    <submittedName>
        <fullName evidence="6">Cell adhesion molecule</fullName>
    </submittedName>
</protein>
<dbReference type="PROSITE" id="PS50835">
    <property type="entry name" value="IG_LIKE"/>
    <property type="match status" value="3"/>
</dbReference>
<keyword evidence="4" id="KW-0472">Membrane</keyword>
<feature type="coiled-coil region" evidence="2">
    <location>
        <begin position="967"/>
        <end position="994"/>
    </location>
</feature>
<organism evidence="6 7">
    <name type="scientific">Fasciola hepatica</name>
    <name type="common">Liver fluke</name>
    <dbReference type="NCBI Taxonomy" id="6192"/>
    <lineage>
        <taxon>Eukaryota</taxon>
        <taxon>Metazoa</taxon>
        <taxon>Spiralia</taxon>
        <taxon>Lophotrochozoa</taxon>
        <taxon>Platyhelminthes</taxon>
        <taxon>Trematoda</taxon>
        <taxon>Digenea</taxon>
        <taxon>Plagiorchiida</taxon>
        <taxon>Echinostomata</taxon>
        <taxon>Echinostomatoidea</taxon>
        <taxon>Fasciolidae</taxon>
        <taxon>Fasciola</taxon>
    </lineage>
</organism>
<name>A0A4E0RNA0_FASHE</name>
<dbReference type="InterPro" id="IPR036179">
    <property type="entry name" value="Ig-like_dom_sf"/>
</dbReference>
<feature type="compositionally biased region" description="Pro residues" evidence="3">
    <location>
        <begin position="1248"/>
        <end position="1264"/>
    </location>
</feature>
<dbReference type="Proteomes" id="UP000230066">
    <property type="component" value="Unassembled WGS sequence"/>
</dbReference>